<keyword evidence="10" id="KW-1185">Reference proteome</keyword>
<dbReference type="EMBL" id="CP106735">
    <property type="protein sequence ID" value="UXX79693.1"/>
    <property type="molecule type" value="Genomic_DNA"/>
</dbReference>
<dbReference type="InterPro" id="IPR003423">
    <property type="entry name" value="OMP_efflux"/>
</dbReference>
<dbReference type="RefSeq" id="WP_263051424.1">
    <property type="nucleotide sequence ID" value="NZ_CP106735.1"/>
</dbReference>
<reference evidence="9" key="1">
    <citation type="submission" date="2022-10" db="EMBL/GenBank/DDBJ databases">
        <title>Comparative genomics and taxonomic characterization of three novel marine species of genus Reichenbachiella exhibiting antioxidant and polysaccharide degradation activities.</title>
        <authorList>
            <person name="Muhammad N."/>
            <person name="Lee Y.-J."/>
            <person name="Ko J."/>
            <person name="Kim S.-G."/>
        </authorList>
    </citation>
    <scope>NUCLEOTIDE SEQUENCE</scope>
    <source>
        <strain evidence="9">Wsw4-B4</strain>
    </source>
</reference>
<evidence type="ECO:0000256" key="5">
    <source>
        <dbReference type="ARBA" id="ARBA00022692"/>
    </source>
</evidence>
<dbReference type="Proteomes" id="UP001062165">
    <property type="component" value="Chromosome"/>
</dbReference>
<keyword evidence="3" id="KW-0813">Transport</keyword>
<dbReference type="Gene3D" id="1.20.1600.10">
    <property type="entry name" value="Outer membrane efflux proteins (OEP)"/>
    <property type="match status" value="1"/>
</dbReference>
<organism evidence="9 10">
    <name type="scientific">Reichenbachiella carrageenanivorans</name>
    <dbReference type="NCBI Taxonomy" id="2979869"/>
    <lineage>
        <taxon>Bacteria</taxon>
        <taxon>Pseudomonadati</taxon>
        <taxon>Bacteroidota</taxon>
        <taxon>Cytophagia</taxon>
        <taxon>Cytophagales</taxon>
        <taxon>Reichenbachiellaceae</taxon>
        <taxon>Reichenbachiella</taxon>
    </lineage>
</organism>
<evidence type="ECO:0000313" key="10">
    <source>
        <dbReference type="Proteomes" id="UP001062165"/>
    </source>
</evidence>
<feature type="chain" id="PRO_5046840507" evidence="8">
    <location>
        <begin position="23"/>
        <end position="440"/>
    </location>
</feature>
<dbReference type="InterPro" id="IPR051906">
    <property type="entry name" value="TolC-like"/>
</dbReference>
<keyword evidence="5" id="KW-0812">Transmembrane</keyword>
<keyword evidence="8" id="KW-0732">Signal</keyword>
<evidence type="ECO:0000313" key="9">
    <source>
        <dbReference type="EMBL" id="UXX79693.1"/>
    </source>
</evidence>
<protein>
    <submittedName>
        <fullName evidence="9">TolC family protein</fullName>
    </submittedName>
</protein>
<dbReference type="PANTHER" id="PTHR30026">
    <property type="entry name" value="OUTER MEMBRANE PROTEIN TOLC"/>
    <property type="match status" value="1"/>
</dbReference>
<dbReference type="Pfam" id="PF02321">
    <property type="entry name" value="OEP"/>
    <property type="match status" value="2"/>
</dbReference>
<gene>
    <name evidence="9" type="ORF">N7E81_01025</name>
</gene>
<evidence type="ECO:0000256" key="2">
    <source>
        <dbReference type="ARBA" id="ARBA00007613"/>
    </source>
</evidence>
<dbReference type="SUPFAM" id="SSF56954">
    <property type="entry name" value="Outer membrane efflux proteins (OEP)"/>
    <property type="match status" value="1"/>
</dbReference>
<evidence type="ECO:0000256" key="4">
    <source>
        <dbReference type="ARBA" id="ARBA00022452"/>
    </source>
</evidence>
<comment type="subcellular location">
    <subcellularLocation>
        <location evidence="1">Cell outer membrane</location>
    </subcellularLocation>
</comment>
<comment type="similarity">
    <text evidence="2">Belongs to the outer membrane factor (OMF) (TC 1.B.17) family.</text>
</comment>
<evidence type="ECO:0000256" key="7">
    <source>
        <dbReference type="ARBA" id="ARBA00023237"/>
    </source>
</evidence>
<feature type="signal peptide" evidence="8">
    <location>
        <begin position="1"/>
        <end position="22"/>
    </location>
</feature>
<accession>A0ABY6D3Q6</accession>
<name>A0ABY6D3Q6_9BACT</name>
<evidence type="ECO:0000256" key="1">
    <source>
        <dbReference type="ARBA" id="ARBA00004442"/>
    </source>
</evidence>
<dbReference type="PANTHER" id="PTHR30026:SF20">
    <property type="entry name" value="OUTER MEMBRANE PROTEIN TOLC"/>
    <property type="match status" value="1"/>
</dbReference>
<keyword evidence="6" id="KW-0472">Membrane</keyword>
<evidence type="ECO:0000256" key="8">
    <source>
        <dbReference type="SAM" id="SignalP"/>
    </source>
</evidence>
<keyword evidence="4" id="KW-1134">Transmembrane beta strand</keyword>
<evidence type="ECO:0000256" key="3">
    <source>
        <dbReference type="ARBA" id="ARBA00022448"/>
    </source>
</evidence>
<evidence type="ECO:0000256" key="6">
    <source>
        <dbReference type="ARBA" id="ARBA00023136"/>
    </source>
</evidence>
<sequence length="440" mass="49745">MKINKLIYIATGWLLIGTPLHAQEMLTKSDAVSIALENNFDIRAANNDLEISENSAKITNSGYLPNVSGSAGTNFSRTNSDLTLTDGSSTTINGAPSSDASASLNLDYTVFDGFGRMYDYKKLKENYNLSDLQSRAVMENTLVNLFVSYYEIARLSENELNQKQTLDISRERWLRAKYSFEFGQNSQLDILNAEVDYNTDSINYLTIVQQLKNEKRNLNLLMGRDVSITFDVDTLIIFEENLDYEVLNALAMEKNATLNIEQGLLRNSHYDIKVASSSMIPKIGLNSSYGWNKNKFAPGNFLSERQSTSLNIGASLTWNIFDGGLSNTRRQNAKLAAENQLINVERTELDLERQMQNAWTVYQTALFVLQAEKKNLETNYRNFDRSKEQYGFGQITSIEFRQAQFNLLTANLNYNQAKYSAKIAELVLLQLSGTILEAQF</sequence>
<keyword evidence="7" id="KW-0998">Cell outer membrane</keyword>
<proteinExistence type="inferred from homology"/>